<dbReference type="Gramene" id="Os02t0245200-03">
    <property type="protein sequence ID" value="Os02t0245200-03"/>
    <property type="gene ID" value="Os02g0245200"/>
</dbReference>
<evidence type="ECO:0000313" key="1">
    <source>
        <dbReference type="EMBL" id="BAS77868.1"/>
    </source>
</evidence>
<dbReference type="AlphaFoldDB" id="A0A0P0VGX3"/>
<dbReference type="EMBL" id="AP014958">
    <property type="protein sequence ID" value="BAS77868.1"/>
    <property type="molecule type" value="Genomic_DNA"/>
</dbReference>
<sequence>MQIVLHISSFVKEHVLVSISSRTCLPCVCENAFKQFVPSVILILVHILVGTPIICNTKYILDRPDIHRDG</sequence>
<reference evidence="1 2" key="2">
    <citation type="journal article" date="2013" name="Plant Cell Physiol.">
        <title>Rice Annotation Project Database (RAP-DB): an integrative and interactive database for rice genomics.</title>
        <authorList>
            <person name="Sakai H."/>
            <person name="Lee S.S."/>
            <person name="Tanaka T."/>
            <person name="Numa H."/>
            <person name="Kim J."/>
            <person name="Kawahara Y."/>
            <person name="Wakimoto H."/>
            <person name="Yang C.C."/>
            <person name="Iwamoto M."/>
            <person name="Abe T."/>
            <person name="Yamada Y."/>
            <person name="Muto A."/>
            <person name="Inokuchi H."/>
            <person name="Ikemura T."/>
            <person name="Matsumoto T."/>
            <person name="Sasaki T."/>
            <person name="Itoh T."/>
        </authorList>
    </citation>
    <scope>NUCLEOTIDE SEQUENCE [LARGE SCALE GENOMIC DNA]</scope>
    <source>
        <strain evidence="2">cv. Nipponbare</strain>
    </source>
</reference>
<reference evidence="2" key="1">
    <citation type="journal article" date="2005" name="Nature">
        <title>The map-based sequence of the rice genome.</title>
        <authorList>
            <consortium name="International rice genome sequencing project (IRGSP)"/>
            <person name="Matsumoto T."/>
            <person name="Wu J."/>
            <person name="Kanamori H."/>
            <person name="Katayose Y."/>
            <person name="Fujisawa M."/>
            <person name="Namiki N."/>
            <person name="Mizuno H."/>
            <person name="Yamamoto K."/>
            <person name="Antonio B.A."/>
            <person name="Baba T."/>
            <person name="Sakata K."/>
            <person name="Nagamura Y."/>
            <person name="Aoki H."/>
            <person name="Arikawa K."/>
            <person name="Arita K."/>
            <person name="Bito T."/>
            <person name="Chiden Y."/>
            <person name="Fujitsuka N."/>
            <person name="Fukunaka R."/>
            <person name="Hamada M."/>
            <person name="Harada C."/>
            <person name="Hayashi A."/>
            <person name="Hijishita S."/>
            <person name="Honda M."/>
            <person name="Hosokawa S."/>
            <person name="Ichikawa Y."/>
            <person name="Idonuma A."/>
            <person name="Iijima M."/>
            <person name="Ikeda M."/>
            <person name="Ikeno M."/>
            <person name="Ito K."/>
            <person name="Ito S."/>
            <person name="Ito T."/>
            <person name="Ito Y."/>
            <person name="Ito Y."/>
            <person name="Iwabuchi A."/>
            <person name="Kamiya K."/>
            <person name="Karasawa W."/>
            <person name="Kurita K."/>
            <person name="Katagiri S."/>
            <person name="Kikuta A."/>
            <person name="Kobayashi H."/>
            <person name="Kobayashi N."/>
            <person name="Machita K."/>
            <person name="Maehara T."/>
            <person name="Masukawa M."/>
            <person name="Mizubayashi T."/>
            <person name="Mukai Y."/>
            <person name="Nagasaki H."/>
            <person name="Nagata Y."/>
            <person name="Naito S."/>
            <person name="Nakashima M."/>
            <person name="Nakama Y."/>
            <person name="Nakamichi Y."/>
            <person name="Nakamura M."/>
            <person name="Meguro A."/>
            <person name="Negishi M."/>
            <person name="Ohta I."/>
            <person name="Ohta T."/>
            <person name="Okamoto M."/>
            <person name="Ono N."/>
            <person name="Saji S."/>
            <person name="Sakaguchi M."/>
            <person name="Sakai K."/>
            <person name="Shibata M."/>
            <person name="Shimokawa T."/>
            <person name="Song J."/>
            <person name="Takazaki Y."/>
            <person name="Terasawa K."/>
            <person name="Tsugane M."/>
            <person name="Tsuji K."/>
            <person name="Ueda S."/>
            <person name="Waki K."/>
            <person name="Yamagata H."/>
            <person name="Yamamoto M."/>
            <person name="Yamamoto S."/>
            <person name="Yamane H."/>
            <person name="Yoshiki S."/>
            <person name="Yoshihara R."/>
            <person name="Yukawa K."/>
            <person name="Zhong H."/>
            <person name="Yano M."/>
            <person name="Yuan Q."/>
            <person name="Ouyang S."/>
            <person name="Liu J."/>
            <person name="Jones K.M."/>
            <person name="Gansberger K."/>
            <person name="Moffat K."/>
            <person name="Hill J."/>
            <person name="Bera J."/>
            <person name="Fadrosh D."/>
            <person name="Jin S."/>
            <person name="Johri S."/>
            <person name="Kim M."/>
            <person name="Overton L."/>
            <person name="Reardon M."/>
            <person name="Tsitrin T."/>
            <person name="Vuong H."/>
            <person name="Weaver B."/>
            <person name="Ciecko A."/>
            <person name="Tallon L."/>
            <person name="Jackson J."/>
            <person name="Pai G."/>
            <person name="Aken S.V."/>
            <person name="Utterback T."/>
            <person name="Reidmuller S."/>
            <person name="Feldblyum T."/>
            <person name="Hsiao J."/>
            <person name="Zismann V."/>
            <person name="Iobst S."/>
            <person name="de Vazeille A.R."/>
            <person name="Buell C.R."/>
            <person name="Ying K."/>
            <person name="Li Y."/>
            <person name="Lu T."/>
            <person name="Huang Y."/>
            <person name="Zhao Q."/>
            <person name="Feng Q."/>
            <person name="Zhang L."/>
            <person name="Zhu J."/>
            <person name="Weng Q."/>
            <person name="Mu J."/>
            <person name="Lu Y."/>
            <person name="Fan D."/>
            <person name="Liu Y."/>
            <person name="Guan J."/>
            <person name="Zhang Y."/>
            <person name="Yu S."/>
            <person name="Liu X."/>
            <person name="Zhang Y."/>
            <person name="Hong G."/>
            <person name="Han B."/>
            <person name="Choisne N."/>
            <person name="Demange N."/>
            <person name="Orjeda G."/>
            <person name="Samain S."/>
            <person name="Cattolico L."/>
            <person name="Pelletier E."/>
            <person name="Couloux A."/>
            <person name="Segurens B."/>
            <person name="Wincker P."/>
            <person name="D'Hont A."/>
            <person name="Scarpelli C."/>
            <person name="Weissenbach J."/>
            <person name="Salanoubat M."/>
            <person name="Quetier F."/>
            <person name="Yu Y."/>
            <person name="Kim H.R."/>
            <person name="Rambo T."/>
            <person name="Currie J."/>
            <person name="Collura K."/>
            <person name="Luo M."/>
            <person name="Yang T."/>
            <person name="Ammiraju J.S.S."/>
            <person name="Engler F."/>
            <person name="Soderlund C."/>
            <person name="Wing R.A."/>
            <person name="Palmer L.E."/>
            <person name="de la Bastide M."/>
            <person name="Spiegel L."/>
            <person name="Nascimento L."/>
            <person name="Zutavern T."/>
            <person name="O'Shaughnessy A."/>
            <person name="Dike S."/>
            <person name="Dedhia N."/>
            <person name="Preston R."/>
            <person name="Balija V."/>
            <person name="McCombie W.R."/>
            <person name="Chow T."/>
            <person name="Chen H."/>
            <person name="Chung M."/>
            <person name="Chen C."/>
            <person name="Shaw J."/>
            <person name="Wu H."/>
            <person name="Hsiao K."/>
            <person name="Chao Y."/>
            <person name="Chu M."/>
            <person name="Cheng C."/>
            <person name="Hour A."/>
            <person name="Lee P."/>
            <person name="Lin S."/>
            <person name="Lin Y."/>
            <person name="Liou J."/>
            <person name="Liu S."/>
            <person name="Hsing Y."/>
            <person name="Raghuvanshi S."/>
            <person name="Mohanty A."/>
            <person name="Bharti A.K."/>
            <person name="Gaur A."/>
            <person name="Gupta V."/>
            <person name="Kumar D."/>
            <person name="Ravi V."/>
            <person name="Vij S."/>
            <person name="Kapur A."/>
            <person name="Khurana P."/>
            <person name="Khurana P."/>
            <person name="Khurana J.P."/>
            <person name="Tyagi A.K."/>
            <person name="Gaikwad K."/>
            <person name="Singh A."/>
            <person name="Dalal V."/>
            <person name="Srivastava S."/>
            <person name="Dixit A."/>
            <person name="Pal A.K."/>
            <person name="Ghazi I.A."/>
            <person name="Yadav M."/>
            <person name="Pandit A."/>
            <person name="Bhargava A."/>
            <person name="Sureshbabu K."/>
            <person name="Batra K."/>
            <person name="Sharma T.R."/>
            <person name="Mohapatra T."/>
            <person name="Singh N.K."/>
            <person name="Messing J."/>
            <person name="Nelson A.B."/>
            <person name="Fuks G."/>
            <person name="Kavchok S."/>
            <person name="Keizer G."/>
            <person name="Linton E."/>
            <person name="Llaca V."/>
            <person name="Song R."/>
            <person name="Tanyolac B."/>
            <person name="Young S."/>
            <person name="Ho-Il K."/>
            <person name="Hahn J.H."/>
            <person name="Sangsakoo G."/>
            <person name="Vanavichit A."/>
            <person name="de Mattos Luiz.A.T."/>
            <person name="Zimmer P.D."/>
            <person name="Malone G."/>
            <person name="Dellagostin O."/>
            <person name="de Oliveira A.C."/>
            <person name="Bevan M."/>
            <person name="Bancroft I."/>
            <person name="Minx P."/>
            <person name="Cordum H."/>
            <person name="Wilson R."/>
            <person name="Cheng Z."/>
            <person name="Jin W."/>
            <person name="Jiang J."/>
            <person name="Leong S.A."/>
            <person name="Iwama H."/>
            <person name="Gojobori T."/>
            <person name="Itoh T."/>
            <person name="Niimura Y."/>
            <person name="Fujii Y."/>
            <person name="Habara T."/>
            <person name="Sakai H."/>
            <person name="Sato Y."/>
            <person name="Wilson G."/>
            <person name="Kumar K."/>
            <person name="McCouch S."/>
            <person name="Juretic N."/>
            <person name="Hoen D."/>
            <person name="Wright S."/>
            <person name="Bruskiewich R."/>
            <person name="Bureau T."/>
            <person name="Miyao A."/>
            <person name="Hirochika H."/>
            <person name="Nishikawa T."/>
            <person name="Kadowaki K."/>
            <person name="Sugiura M."/>
            <person name="Burr B."/>
            <person name="Sasaki T."/>
        </authorList>
    </citation>
    <scope>NUCLEOTIDE SEQUENCE [LARGE SCALE GENOMIC DNA]</scope>
    <source>
        <strain evidence="2">cv. Nipponbare</strain>
    </source>
</reference>
<dbReference type="Proteomes" id="UP000059680">
    <property type="component" value="Chromosome 2"/>
</dbReference>
<evidence type="ECO:0000313" key="2">
    <source>
        <dbReference type="Proteomes" id="UP000059680"/>
    </source>
</evidence>
<name>A0A0P0VGX3_ORYSJ</name>
<dbReference type="ExpressionAtlas" id="A0A0P0VGX3">
    <property type="expression patterns" value="baseline and differential"/>
</dbReference>
<reference evidence="1 2" key="3">
    <citation type="journal article" date="2013" name="Rice">
        <title>Improvement of the Oryza sativa Nipponbare reference genome using next generation sequence and optical map data.</title>
        <authorList>
            <person name="Kawahara Y."/>
            <person name="de la Bastide M."/>
            <person name="Hamilton J.P."/>
            <person name="Kanamori H."/>
            <person name="McCombie W.R."/>
            <person name="Ouyang S."/>
            <person name="Schwartz D.C."/>
            <person name="Tanaka T."/>
            <person name="Wu J."/>
            <person name="Zhou S."/>
            <person name="Childs K.L."/>
            <person name="Davidson R.M."/>
            <person name="Lin H."/>
            <person name="Quesada-Ocampo L."/>
            <person name="Vaillancourt B."/>
            <person name="Sakai H."/>
            <person name="Lee S.S."/>
            <person name="Kim J."/>
            <person name="Numa H."/>
            <person name="Itoh T."/>
            <person name="Buell C.R."/>
            <person name="Matsumoto T."/>
        </authorList>
    </citation>
    <scope>NUCLEOTIDE SEQUENCE [LARGE SCALE GENOMIC DNA]</scope>
    <source>
        <strain evidence="2">cv. Nipponbare</strain>
    </source>
</reference>
<keyword evidence="2" id="KW-1185">Reference proteome</keyword>
<proteinExistence type="predicted"/>
<protein>
    <submittedName>
        <fullName evidence="1">Os02g0245200 protein</fullName>
    </submittedName>
</protein>
<gene>
    <name evidence="1" type="ordered locus">Os02g0245200</name>
    <name evidence="1" type="ORF">OSNPB_020245200</name>
</gene>
<organism evidence="1 2">
    <name type="scientific">Oryza sativa subsp. japonica</name>
    <name type="common">Rice</name>
    <dbReference type="NCBI Taxonomy" id="39947"/>
    <lineage>
        <taxon>Eukaryota</taxon>
        <taxon>Viridiplantae</taxon>
        <taxon>Streptophyta</taxon>
        <taxon>Embryophyta</taxon>
        <taxon>Tracheophyta</taxon>
        <taxon>Spermatophyta</taxon>
        <taxon>Magnoliopsida</taxon>
        <taxon>Liliopsida</taxon>
        <taxon>Poales</taxon>
        <taxon>Poaceae</taxon>
        <taxon>BOP clade</taxon>
        <taxon>Oryzoideae</taxon>
        <taxon>Oryzeae</taxon>
        <taxon>Oryzinae</taxon>
        <taxon>Oryza</taxon>
        <taxon>Oryza sativa</taxon>
    </lineage>
</organism>
<accession>A0A0P0VGX3</accession>